<organism evidence="1 2">
    <name type="scientific">Meripilus lineatus</name>
    <dbReference type="NCBI Taxonomy" id="2056292"/>
    <lineage>
        <taxon>Eukaryota</taxon>
        <taxon>Fungi</taxon>
        <taxon>Dikarya</taxon>
        <taxon>Basidiomycota</taxon>
        <taxon>Agaricomycotina</taxon>
        <taxon>Agaricomycetes</taxon>
        <taxon>Polyporales</taxon>
        <taxon>Meripilaceae</taxon>
        <taxon>Meripilus</taxon>
    </lineage>
</organism>
<name>A0AAD5V2S2_9APHY</name>
<sequence>MPGNRRHIPDDVKMLVVQLSETRPDLSQEDIREMTGVAPSTQSRICALYKRTGKVSVKPEVCGRPTKLKEGDMAFLGECIRETPNIMLKELKVKLEQRKEGMWTHLTLFRASAFSMGLRRIKSMASASPSGEGSSTILK</sequence>
<keyword evidence="2" id="KW-1185">Reference proteome</keyword>
<dbReference type="EMBL" id="JANAWD010000186">
    <property type="protein sequence ID" value="KAJ3484519.1"/>
    <property type="molecule type" value="Genomic_DNA"/>
</dbReference>
<evidence type="ECO:0000313" key="1">
    <source>
        <dbReference type="EMBL" id="KAJ3484519.1"/>
    </source>
</evidence>
<proteinExistence type="predicted"/>
<reference evidence="1" key="1">
    <citation type="submission" date="2022-07" db="EMBL/GenBank/DDBJ databases">
        <title>Genome Sequence of Physisporinus lineatus.</title>
        <authorList>
            <person name="Buettner E."/>
        </authorList>
    </citation>
    <scope>NUCLEOTIDE SEQUENCE</scope>
    <source>
        <strain evidence="1">VT162</strain>
    </source>
</reference>
<dbReference type="Proteomes" id="UP001212997">
    <property type="component" value="Unassembled WGS sequence"/>
</dbReference>
<protein>
    <submittedName>
        <fullName evidence="1">Uncharacterized protein</fullName>
    </submittedName>
</protein>
<dbReference type="InterPro" id="IPR009057">
    <property type="entry name" value="Homeodomain-like_sf"/>
</dbReference>
<gene>
    <name evidence="1" type="ORF">NLI96_g5598</name>
</gene>
<comment type="caution">
    <text evidence="1">The sequence shown here is derived from an EMBL/GenBank/DDBJ whole genome shotgun (WGS) entry which is preliminary data.</text>
</comment>
<evidence type="ECO:0000313" key="2">
    <source>
        <dbReference type="Proteomes" id="UP001212997"/>
    </source>
</evidence>
<dbReference type="AlphaFoldDB" id="A0AAD5V2S2"/>
<dbReference type="SUPFAM" id="SSF46689">
    <property type="entry name" value="Homeodomain-like"/>
    <property type="match status" value="1"/>
</dbReference>
<accession>A0AAD5V2S2</accession>